<comment type="similarity">
    <text evidence="1">Belongs to the glycosyl hydrolase 3 family.</text>
</comment>
<comment type="caution">
    <text evidence="4">The sequence shown here is derived from an EMBL/GenBank/DDBJ whole genome shotgun (WGS) entry which is preliminary data.</text>
</comment>
<evidence type="ECO:0000256" key="1">
    <source>
        <dbReference type="ARBA" id="ARBA00005336"/>
    </source>
</evidence>
<dbReference type="PANTHER" id="PTHR42715">
    <property type="entry name" value="BETA-GLUCOSIDASE"/>
    <property type="match status" value="1"/>
</dbReference>
<dbReference type="InterPro" id="IPR001764">
    <property type="entry name" value="Glyco_hydro_3_N"/>
</dbReference>
<name>A0A9D2F4K0_9FIRM</name>
<feature type="non-terminal residue" evidence="4">
    <location>
        <position position="1"/>
    </location>
</feature>
<dbReference type="Proteomes" id="UP000824031">
    <property type="component" value="Unassembled WGS sequence"/>
</dbReference>
<dbReference type="SUPFAM" id="SSF51445">
    <property type="entry name" value="(Trans)glycosidases"/>
    <property type="match status" value="1"/>
</dbReference>
<protein>
    <submittedName>
        <fullName evidence="4">Beta-glucosidase-related glycosidase</fullName>
    </submittedName>
</protein>
<evidence type="ECO:0000313" key="4">
    <source>
        <dbReference type="EMBL" id="HIZ49233.1"/>
    </source>
</evidence>
<accession>A0A9D2F4K0</accession>
<dbReference type="AlphaFoldDB" id="A0A9D2F4K0"/>
<dbReference type="Gene3D" id="3.20.20.300">
    <property type="entry name" value="Glycoside hydrolase, family 3, N-terminal domain"/>
    <property type="match status" value="1"/>
</dbReference>
<evidence type="ECO:0000313" key="5">
    <source>
        <dbReference type="Proteomes" id="UP000824031"/>
    </source>
</evidence>
<dbReference type="EMBL" id="DXBO01000157">
    <property type="protein sequence ID" value="HIZ49233.1"/>
    <property type="molecule type" value="Genomic_DNA"/>
</dbReference>
<dbReference type="InterPro" id="IPR050288">
    <property type="entry name" value="Cellulose_deg_GH3"/>
</dbReference>
<keyword evidence="4" id="KW-0326">Glycosidase</keyword>
<dbReference type="PRINTS" id="PR00133">
    <property type="entry name" value="GLHYDRLASE3"/>
</dbReference>
<dbReference type="GO" id="GO:0004553">
    <property type="term" value="F:hydrolase activity, hydrolyzing O-glycosyl compounds"/>
    <property type="evidence" value="ECO:0007669"/>
    <property type="project" value="InterPro"/>
</dbReference>
<dbReference type="Pfam" id="PF00933">
    <property type="entry name" value="Glyco_hydro_3"/>
    <property type="match status" value="1"/>
</dbReference>
<sequence length="392" mass="42749">HNIENIPDTAVRLTLGQSQFMTEHADYEKEYPVDTRVKSLTSEELAYLAIGAFSSPKGSMSIVGNAANHIAGTAGESTSALIKKGIKPLIMADGPAGLRLCPKYFEDETGAHDASSGSIVPQNILEFMGPVSKWLALTITGGERKLPENAVILEQYMTMIPIGTAIAQSFNPELAAAFGDIVGAEMEMTGVHLWLAPALNIHRSIFCGRNFEYYSEDPLVSGIIAAAIVRGVQSHPHCGATIKHYAANNAETNRYYNSSQVSERAMREIYLKGFEICVSRSQPHAVMTSYNLLNGVHTSEHKGLIENILRCEYGFKGIVMTDWVIPGLSTTKKSRHRAARANEVSKAGGDIFMPGCQKDYNMVLTALKDGTLARKQLEINASRLLQMIDKLA</sequence>
<organism evidence="4 5">
    <name type="scientific">Candidatus Gemmiger excrementavium</name>
    <dbReference type="NCBI Taxonomy" id="2838608"/>
    <lineage>
        <taxon>Bacteria</taxon>
        <taxon>Bacillati</taxon>
        <taxon>Bacillota</taxon>
        <taxon>Clostridia</taxon>
        <taxon>Eubacteriales</taxon>
        <taxon>Gemmiger</taxon>
    </lineage>
</organism>
<evidence type="ECO:0000256" key="2">
    <source>
        <dbReference type="ARBA" id="ARBA00022801"/>
    </source>
</evidence>
<dbReference type="InterPro" id="IPR017853">
    <property type="entry name" value="GH"/>
</dbReference>
<gene>
    <name evidence="4" type="ORF">H9810_10975</name>
</gene>
<dbReference type="InterPro" id="IPR036962">
    <property type="entry name" value="Glyco_hydro_3_N_sf"/>
</dbReference>
<reference evidence="4" key="2">
    <citation type="submission" date="2021-04" db="EMBL/GenBank/DDBJ databases">
        <authorList>
            <person name="Gilroy R."/>
        </authorList>
    </citation>
    <scope>NUCLEOTIDE SEQUENCE</scope>
    <source>
        <strain evidence="4">3436</strain>
    </source>
</reference>
<reference evidence="4" key="1">
    <citation type="journal article" date="2021" name="PeerJ">
        <title>Extensive microbial diversity within the chicken gut microbiome revealed by metagenomics and culture.</title>
        <authorList>
            <person name="Gilroy R."/>
            <person name="Ravi A."/>
            <person name="Getino M."/>
            <person name="Pursley I."/>
            <person name="Horton D.L."/>
            <person name="Alikhan N.F."/>
            <person name="Baker D."/>
            <person name="Gharbi K."/>
            <person name="Hall N."/>
            <person name="Watson M."/>
            <person name="Adriaenssens E.M."/>
            <person name="Foster-Nyarko E."/>
            <person name="Jarju S."/>
            <person name="Secka A."/>
            <person name="Antonio M."/>
            <person name="Oren A."/>
            <person name="Chaudhuri R.R."/>
            <person name="La Ragione R."/>
            <person name="Hildebrand F."/>
            <person name="Pallen M.J."/>
        </authorList>
    </citation>
    <scope>NUCLEOTIDE SEQUENCE</scope>
    <source>
        <strain evidence="4">3436</strain>
    </source>
</reference>
<proteinExistence type="inferred from homology"/>
<dbReference type="GO" id="GO:0005975">
    <property type="term" value="P:carbohydrate metabolic process"/>
    <property type="evidence" value="ECO:0007669"/>
    <property type="project" value="InterPro"/>
</dbReference>
<evidence type="ECO:0000259" key="3">
    <source>
        <dbReference type="Pfam" id="PF00933"/>
    </source>
</evidence>
<dbReference type="PANTHER" id="PTHR42715:SF10">
    <property type="entry name" value="BETA-GLUCOSIDASE"/>
    <property type="match status" value="1"/>
</dbReference>
<feature type="domain" description="Glycoside hydrolase family 3 N-terminal" evidence="3">
    <location>
        <begin position="156"/>
        <end position="386"/>
    </location>
</feature>
<keyword evidence="2" id="KW-0378">Hydrolase</keyword>